<dbReference type="RefSeq" id="WP_176622271.1">
    <property type="nucleotide sequence ID" value="NZ_JABXXQ010000043.1"/>
</dbReference>
<feature type="signal peptide" evidence="1">
    <location>
        <begin position="1"/>
        <end position="24"/>
    </location>
</feature>
<dbReference type="EMBL" id="JABXXQ010000043">
    <property type="protein sequence ID" value="NVN29522.1"/>
    <property type="molecule type" value="Genomic_DNA"/>
</dbReference>
<evidence type="ECO:0000313" key="6">
    <source>
        <dbReference type="Proteomes" id="UP000565205"/>
    </source>
</evidence>
<gene>
    <name evidence="3" type="ORF">FHR90_000441</name>
    <name evidence="4" type="ORF">HUK83_04115</name>
</gene>
<accession>A0A850NQ86</accession>
<dbReference type="Gene3D" id="2.60.40.10">
    <property type="entry name" value="Immunoglobulins"/>
    <property type="match status" value="1"/>
</dbReference>
<name>A0A850NQ86_9PROT</name>
<evidence type="ECO:0000256" key="1">
    <source>
        <dbReference type="SAM" id="SignalP"/>
    </source>
</evidence>
<evidence type="ECO:0000313" key="5">
    <source>
        <dbReference type="Proteomes" id="UP000557688"/>
    </source>
</evidence>
<comment type="caution">
    <text evidence="4">The sequence shown here is derived from an EMBL/GenBank/DDBJ whole genome shotgun (WGS) entry which is preliminary data.</text>
</comment>
<evidence type="ECO:0000259" key="2">
    <source>
        <dbReference type="PROSITE" id="PS50853"/>
    </source>
</evidence>
<dbReference type="InterPro" id="IPR036116">
    <property type="entry name" value="FN3_sf"/>
</dbReference>
<protein>
    <recommendedName>
        <fullName evidence="2">Fibronectin type-III domain-containing protein</fullName>
    </recommendedName>
</protein>
<dbReference type="Proteomes" id="UP000557688">
    <property type="component" value="Unassembled WGS sequence"/>
</dbReference>
<reference evidence="3 5" key="2">
    <citation type="submission" date="2020-08" db="EMBL/GenBank/DDBJ databases">
        <title>Genomic Encyclopedia of Type Strains, Phase III (KMG-III): the genomes of soil and plant-associated and newly described type strains.</title>
        <authorList>
            <person name="Whitman W."/>
        </authorList>
    </citation>
    <scope>NUCLEOTIDE SEQUENCE [LARGE SCALE GENOMIC DNA]</scope>
    <source>
        <strain evidence="3 5">CECT 8088</strain>
    </source>
</reference>
<evidence type="ECO:0000313" key="3">
    <source>
        <dbReference type="EMBL" id="MBB3172627.1"/>
    </source>
</evidence>
<feature type="chain" id="PRO_5033644997" description="Fibronectin type-III domain-containing protein" evidence="1">
    <location>
        <begin position="25"/>
        <end position="255"/>
    </location>
</feature>
<dbReference type="EMBL" id="JACHXV010000002">
    <property type="protein sequence ID" value="MBB3172627.1"/>
    <property type="molecule type" value="Genomic_DNA"/>
</dbReference>
<feature type="domain" description="Fibronectin type-III" evidence="2">
    <location>
        <begin position="32"/>
        <end position="139"/>
    </location>
</feature>
<dbReference type="InterPro" id="IPR013783">
    <property type="entry name" value="Ig-like_fold"/>
</dbReference>
<dbReference type="Proteomes" id="UP000565205">
    <property type="component" value="Unassembled WGS sequence"/>
</dbReference>
<dbReference type="PROSITE" id="PS50853">
    <property type="entry name" value="FN3"/>
    <property type="match status" value="1"/>
</dbReference>
<dbReference type="SUPFAM" id="SSF49265">
    <property type="entry name" value="Fibronectin type III"/>
    <property type="match status" value="1"/>
</dbReference>
<sequence>MTYPLPLAALLMTATLSGAPQAWASCHNRPGTPDHLTIDTVSPNAIGWSWRNATGKKIEEPLMWFDIYIRDGNNRPIGRDMTGTGPFHVSYNLRTSLNEPGFAPATRYCFSMRARTQGGTQGCVSGNVSNIACATTPPAGASTIRLTPAAASPSPITISAAGQPGNTIIISGHGFLPGAPVGVRVTDNTLPFVLITTIGGQPIRADAGGGLNVTFHGLCKAPGTLFFSAEDGRHVPSNVDHTGTLWSNTVTITCT</sequence>
<reference evidence="4 6" key="1">
    <citation type="submission" date="2020-06" db="EMBL/GenBank/DDBJ databases">
        <title>Description of novel acetic acid bacteria.</title>
        <authorList>
            <person name="Sombolestani A."/>
        </authorList>
    </citation>
    <scope>NUCLEOTIDE SEQUENCE [LARGE SCALE GENOMIC DNA]</scope>
    <source>
        <strain evidence="4 6">LMG 26838</strain>
    </source>
</reference>
<organism evidence="4 6">
    <name type="scientific">Endobacter medicaginis</name>
    <dbReference type="NCBI Taxonomy" id="1181271"/>
    <lineage>
        <taxon>Bacteria</taxon>
        <taxon>Pseudomonadati</taxon>
        <taxon>Pseudomonadota</taxon>
        <taxon>Alphaproteobacteria</taxon>
        <taxon>Acetobacterales</taxon>
        <taxon>Acetobacteraceae</taxon>
        <taxon>Endobacter</taxon>
    </lineage>
</organism>
<proteinExistence type="predicted"/>
<dbReference type="InterPro" id="IPR003961">
    <property type="entry name" value="FN3_dom"/>
</dbReference>
<keyword evidence="1" id="KW-0732">Signal</keyword>
<evidence type="ECO:0000313" key="4">
    <source>
        <dbReference type="EMBL" id="NVN29522.1"/>
    </source>
</evidence>
<dbReference type="AlphaFoldDB" id="A0A850NQ86"/>
<keyword evidence="5" id="KW-1185">Reference proteome</keyword>